<organism evidence="1 2">
    <name type="scientific">Aegilops tauschii subsp. strangulata</name>
    <name type="common">Goatgrass</name>
    <dbReference type="NCBI Taxonomy" id="200361"/>
    <lineage>
        <taxon>Eukaryota</taxon>
        <taxon>Viridiplantae</taxon>
        <taxon>Streptophyta</taxon>
        <taxon>Embryophyta</taxon>
        <taxon>Tracheophyta</taxon>
        <taxon>Spermatophyta</taxon>
        <taxon>Magnoliopsida</taxon>
        <taxon>Liliopsida</taxon>
        <taxon>Poales</taxon>
        <taxon>Poaceae</taxon>
        <taxon>BOP clade</taxon>
        <taxon>Pooideae</taxon>
        <taxon>Triticodae</taxon>
        <taxon>Triticeae</taxon>
        <taxon>Triticinae</taxon>
        <taxon>Aegilops</taxon>
    </lineage>
</organism>
<dbReference type="EnsemblPlants" id="AET1Gv20199000.3">
    <property type="protein sequence ID" value="AET1Gv20199000.3"/>
    <property type="gene ID" value="AET1Gv20199000"/>
</dbReference>
<reference evidence="2" key="2">
    <citation type="journal article" date="2017" name="Nat. Plants">
        <title>The Aegilops tauschii genome reveals multiple impacts of transposons.</title>
        <authorList>
            <person name="Zhao G."/>
            <person name="Zou C."/>
            <person name="Li K."/>
            <person name="Wang K."/>
            <person name="Li T."/>
            <person name="Gao L."/>
            <person name="Zhang X."/>
            <person name="Wang H."/>
            <person name="Yang Z."/>
            <person name="Liu X."/>
            <person name="Jiang W."/>
            <person name="Mao L."/>
            <person name="Kong X."/>
            <person name="Jiao Y."/>
            <person name="Jia J."/>
        </authorList>
    </citation>
    <scope>NUCLEOTIDE SEQUENCE [LARGE SCALE GENOMIC DNA]</scope>
    <source>
        <strain evidence="2">cv. AL8/78</strain>
    </source>
</reference>
<accession>A0A452XX68</accession>
<reference evidence="1" key="4">
    <citation type="submission" date="2019-03" db="UniProtKB">
        <authorList>
            <consortium name="EnsemblPlants"/>
        </authorList>
    </citation>
    <scope>IDENTIFICATION</scope>
</reference>
<proteinExistence type="predicted"/>
<protein>
    <submittedName>
        <fullName evidence="1">Uncharacterized protein</fullName>
    </submittedName>
</protein>
<reference evidence="2" key="1">
    <citation type="journal article" date="2014" name="Science">
        <title>Ancient hybridizations among the ancestral genomes of bread wheat.</title>
        <authorList>
            <consortium name="International Wheat Genome Sequencing Consortium,"/>
            <person name="Marcussen T."/>
            <person name="Sandve S.R."/>
            <person name="Heier L."/>
            <person name="Spannagl M."/>
            <person name="Pfeifer M."/>
            <person name="Jakobsen K.S."/>
            <person name="Wulff B.B."/>
            <person name="Steuernagel B."/>
            <person name="Mayer K.F."/>
            <person name="Olsen O.A."/>
        </authorList>
    </citation>
    <scope>NUCLEOTIDE SEQUENCE [LARGE SCALE GENOMIC DNA]</scope>
    <source>
        <strain evidence="2">cv. AL8/78</strain>
    </source>
</reference>
<keyword evidence="2" id="KW-1185">Reference proteome</keyword>
<name>A0A452XX68_AEGTS</name>
<reference evidence="1" key="5">
    <citation type="journal article" date="2021" name="G3 (Bethesda)">
        <title>Aegilops tauschii genome assembly Aet v5.0 features greater sequence contiguity and improved annotation.</title>
        <authorList>
            <person name="Wang L."/>
            <person name="Zhu T."/>
            <person name="Rodriguez J.C."/>
            <person name="Deal K.R."/>
            <person name="Dubcovsky J."/>
            <person name="McGuire P.E."/>
            <person name="Lux T."/>
            <person name="Spannagl M."/>
            <person name="Mayer K.F.X."/>
            <person name="Baldrich P."/>
            <person name="Meyers B.C."/>
            <person name="Huo N."/>
            <person name="Gu Y.Q."/>
            <person name="Zhou H."/>
            <person name="Devos K.M."/>
            <person name="Bennetzen J.L."/>
            <person name="Unver T."/>
            <person name="Budak H."/>
            <person name="Gulick P.J."/>
            <person name="Galiba G."/>
            <person name="Kalapos B."/>
            <person name="Nelson D.R."/>
            <person name="Li P."/>
            <person name="You F.M."/>
            <person name="Luo M.C."/>
            <person name="Dvorak J."/>
        </authorList>
    </citation>
    <scope>NUCLEOTIDE SEQUENCE [LARGE SCALE GENOMIC DNA]</scope>
    <source>
        <strain evidence="1">cv. AL8/78</strain>
    </source>
</reference>
<sequence>MSDQTPLHGPCSLKTPYTVISNKENVNNMNSAIESSQLTVLRPPLQASSNMHQTSSRYASYSDSNFYFTSSLISPLAGLMDHVMNQKNQKNKS</sequence>
<dbReference type="Gramene" id="AET1Gv20199000.3">
    <property type="protein sequence ID" value="AET1Gv20199000.3"/>
    <property type="gene ID" value="AET1Gv20199000"/>
</dbReference>
<evidence type="ECO:0000313" key="2">
    <source>
        <dbReference type="Proteomes" id="UP000015105"/>
    </source>
</evidence>
<dbReference type="Proteomes" id="UP000015105">
    <property type="component" value="Chromosome 1D"/>
</dbReference>
<dbReference type="AlphaFoldDB" id="A0A452XX68"/>
<evidence type="ECO:0000313" key="1">
    <source>
        <dbReference type="EnsemblPlants" id="AET1Gv20199000.3"/>
    </source>
</evidence>
<reference evidence="1" key="3">
    <citation type="journal article" date="2017" name="Nature">
        <title>Genome sequence of the progenitor of the wheat D genome Aegilops tauschii.</title>
        <authorList>
            <person name="Luo M.C."/>
            <person name="Gu Y.Q."/>
            <person name="Puiu D."/>
            <person name="Wang H."/>
            <person name="Twardziok S.O."/>
            <person name="Deal K.R."/>
            <person name="Huo N."/>
            <person name="Zhu T."/>
            <person name="Wang L."/>
            <person name="Wang Y."/>
            <person name="McGuire P.E."/>
            <person name="Liu S."/>
            <person name="Long H."/>
            <person name="Ramasamy R.K."/>
            <person name="Rodriguez J.C."/>
            <person name="Van S.L."/>
            <person name="Yuan L."/>
            <person name="Wang Z."/>
            <person name="Xia Z."/>
            <person name="Xiao L."/>
            <person name="Anderson O.D."/>
            <person name="Ouyang S."/>
            <person name="Liang Y."/>
            <person name="Zimin A.V."/>
            <person name="Pertea G."/>
            <person name="Qi P."/>
            <person name="Bennetzen J.L."/>
            <person name="Dai X."/>
            <person name="Dawson M.W."/>
            <person name="Muller H.G."/>
            <person name="Kugler K."/>
            <person name="Rivarola-Duarte L."/>
            <person name="Spannagl M."/>
            <person name="Mayer K.F.X."/>
            <person name="Lu F.H."/>
            <person name="Bevan M.W."/>
            <person name="Leroy P."/>
            <person name="Li P."/>
            <person name="You F.M."/>
            <person name="Sun Q."/>
            <person name="Liu Z."/>
            <person name="Lyons E."/>
            <person name="Wicker T."/>
            <person name="Salzberg S.L."/>
            <person name="Devos K.M."/>
            <person name="Dvorak J."/>
        </authorList>
    </citation>
    <scope>NUCLEOTIDE SEQUENCE [LARGE SCALE GENOMIC DNA]</scope>
    <source>
        <strain evidence="1">cv. AL8/78</strain>
    </source>
</reference>